<proteinExistence type="predicted"/>
<dbReference type="InterPro" id="IPR036388">
    <property type="entry name" value="WH-like_DNA-bd_sf"/>
</dbReference>
<dbReference type="EMBL" id="LPWH01000053">
    <property type="protein sequence ID" value="POR03554.1"/>
    <property type="molecule type" value="Genomic_DNA"/>
</dbReference>
<dbReference type="CDD" id="cd07377">
    <property type="entry name" value="WHTH_GntR"/>
    <property type="match status" value="1"/>
</dbReference>
<dbReference type="Gene3D" id="3.40.1410.10">
    <property type="entry name" value="Chorismate lyase-like"/>
    <property type="match status" value="1"/>
</dbReference>
<dbReference type="GO" id="GO:0003677">
    <property type="term" value="F:DNA binding"/>
    <property type="evidence" value="ECO:0007669"/>
    <property type="project" value="UniProtKB-KW"/>
</dbReference>
<dbReference type="PANTHER" id="PTHR44846">
    <property type="entry name" value="MANNOSYL-D-GLYCERATE TRANSPORT/METABOLISM SYSTEM REPRESSOR MNGR-RELATED"/>
    <property type="match status" value="1"/>
</dbReference>
<name>A0A2S4JVL8_9SPIO</name>
<dbReference type="Gene3D" id="1.10.10.10">
    <property type="entry name" value="Winged helix-like DNA-binding domain superfamily/Winged helix DNA-binding domain"/>
    <property type="match status" value="1"/>
</dbReference>
<keyword evidence="3" id="KW-0804">Transcription</keyword>
<organism evidence="5 6">
    <name type="scientific">Alkalispirochaeta sphaeroplastigenens</name>
    <dbReference type="NCBI Taxonomy" id="1187066"/>
    <lineage>
        <taxon>Bacteria</taxon>
        <taxon>Pseudomonadati</taxon>
        <taxon>Spirochaetota</taxon>
        <taxon>Spirochaetia</taxon>
        <taxon>Spirochaetales</taxon>
        <taxon>Spirochaetaceae</taxon>
        <taxon>Alkalispirochaeta</taxon>
    </lineage>
</organism>
<gene>
    <name evidence="5" type="ORF">AU468_05170</name>
</gene>
<evidence type="ECO:0000313" key="6">
    <source>
        <dbReference type="Proteomes" id="UP000237350"/>
    </source>
</evidence>
<dbReference type="Proteomes" id="UP000237350">
    <property type="component" value="Unassembled WGS sequence"/>
</dbReference>
<dbReference type="GO" id="GO:0003700">
    <property type="term" value="F:DNA-binding transcription factor activity"/>
    <property type="evidence" value="ECO:0007669"/>
    <property type="project" value="InterPro"/>
</dbReference>
<dbReference type="InterPro" id="IPR011663">
    <property type="entry name" value="UTRA"/>
</dbReference>
<dbReference type="Pfam" id="PF00392">
    <property type="entry name" value="GntR"/>
    <property type="match status" value="1"/>
</dbReference>
<feature type="domain" description="HTH gntR-type" evidence="4">
    <location>
        <begin position="8"/>
        <end position="76"/>
    </location>
</feature>
<keyword evidence="1" id="KW-0805">Transcription regulation</keyword>
<dbReference type="RefSeq" id="WP_018526733.1">
    <property type="nucleotide sequence ID" value="NZ_LPWH01000053.1"/>
</dbReference>
<comment type="caution">
    <text evidence="5">The sequence shown here is derived from an EMBL/GenBank/DDBJ whole genome shotgun (WGS) entry which is preliminary data.</text>
</comment>
<dbReference type="Pfam" id="PF07702">
    <property type="entry name" value="UTRA"/>
    <property type="match status" value="1"/>
</dbReference>
<keyword evidence="6" id="KW-1185">Reference proteome</keyword>
<dbReference type="AlphaFoldDB" id="A0A2S4JVL8"/>
<sequence length="253" mass="28822">MLDVSVGTPLYEQLKQALLANILQEVYPYGQRLPSEAELSDQYKVSRITVRRAVAELIAEGYLTSQQGKGTFVKYKREEMQFRSFGGFTEWLKDGPADKRSIVLSKNFIGADAMLAAKLHVPVGERLLQVRRLMYTDHRPHLLDRAFFIDRLYPGIEDLIFDDVSTFELMWHTYHQVFVRADKTLGAVRAGIEEAEHLGCVPGDPLLWVTKIIYGQKGVPIHYSSYYVPADSCVYTLSVTGEQSDLELRYPQP</sequence>
<keyword evidence="2" id="KW-0238">DNA-binding</keyword>
<dbReference type="PRINTS" id="PR00035">
    <property type="entry name" value="HTHGNTR"/>
</dbReference>
<dbReference type="PROSITE" id="PS50949">
    <property type="entry name" value="HTH_GNTR"/>
    <property type="match status" value="1"/>
</dbReference>
<dbReference type="InterPro" id="IPR050679">
    <property type="entry name" value="Bact_HTH_transcr_reg"/>
</dbReference>
<dbReference type="OrthoDB" id="369590at2"/>
<reference evidence="6" key="1">
    <citation type="submission" date="2015-12" db="EMBL/GenBank/DDBJ databases">
        <authorList>
            <person name="Lodha T.D."/>
            <person name="Chintalapati S."/>
            <person name="Chintalapati V.R."/>
            <person name="Sravanthi T."/>
        </authorList>
    </citation>
    <scope>NUCLEOTIDE SEQUENCE [LARGE SCALE GENOMIC DNA]</scope>
    <source>
        <strain evidence="6">JC133</strain>
    </source>
</reference>
<dbReference type="SUPFAM" id="SSF64288">
    <property type="entry name" value="Chorismate lyase-like"/>
    <property type="match status" value="1"/>
</dbReference>
<protein>
    <recommendedName>
        <fullName evidence="4">HTH gntR-type domain-containing protein</fullName>
    </recommendedName>
</protein>
<evidence type="ECO:0000256" key="2">
    <source>
        <dbReference type="ARBA" id="ARBA00023125"/>
    </source>
</evidence>
<dbReference type="SMART" id="SM00866">
    <property type="entry name" value="UTRA"/>
    <property type="match status" value="1"/>
</dbReference>
<dbReference type="SUPFAM" id="SSF46785">
    <property type="entry name" value="Winged helix' DNA-binding domain"/>
    <property type="match status" value="1"/>
</dbReference>
<dbReference type="InterPro" id="IPR036390">
    <property type="entry name" value="WH_DNA-bd_sf"/>
</dbReference>
<evidence type="ECO:0000256" key="3">
    <source>
        <dbReference type="ARBA" id="ARBA00023163"/>
    </source>
</evidence>
<evidence type="ECO:0000313" key="5">
    <source>
        <dbReference type="EMBL" id="POR03554.1"/>
    </source>
</evidence>
<dbReference type="GO" id="GO:0045892">
    <property type="term" value="P:negative regulation of DNA-templated transcription"/>
    <property type="evidence" value="ECO:0007669"/>
    <property type="project" value="TreeGrafter"/>
</dbReference>
<evidence type="ECO:0000256" key="1">
    <source>
        <dbReference type="ARBA" id="ARBA00023015"/>
    </source>
</evidence>
<dbReference type="InterPro" id="IPR000524">
    <property type="entry name" value="Tscrpt_reg_HTH_GntR"/>
</dbReference>
<dbReference type="FunFam" id="1.10.10.10:FF:000079">
    <property type="entry name" value="GntR family transcriptional regulator"/>
    <property type="match status" value="1"/>
</dbReference>
<accession>A0A2S4JVL8</accession>
<dbReference type="InterPro" id="IPR028978">
    <property type="entry name" value="Chorismate_lyase_/UTRA_dom_sf"/>
</dbReference>
<evidence type="ECO:0000259" key="4">
    <source>
        <dbReference type="PROSITE" id="PS50949"/>
    </source>
</evidence>
<dbReference type="SMART" id="SM00345">
    <property type="entry name" value="HTH_GNTR"/>
    <property type="match status" value="1"/>
</dbReference>
<dbReference type="PANTHER" id="PTHR44846:SF1">
    <property type="entry name" value="MANNOSYL-D-GLYCERATE TRANSPORT_METABOLISM SYSTEM REPRESSOR MNGR-RELATED"/>
    <property type="match status" value="1"/>
</dbReference>